<dbReference type="PaxDb" id="55529-EKX49666"/>
<dbReference type="KEGG" id="gtt:GUITHDRAFT_104629"/>
<keyword evidence="3" id="KW-0804">Transcription</keyword>
<dbReference type="Proteomes" id="UP000011087">
    <property type="component" value="Unassembled WGS sequence"/>
</dbReference>
<keyword evidence="4" id="KW-0539">Nucleus</keyword>
<evidence type="ECO:0000256" key="5">
    <source>
        <dbReference type="SAM" id="MobiDB-lite"/>
    </source>
</evidence>
<reference evidence="8" key="3">
    <citation type="submission" date="2016-03" db="UniProtKB">
        <authorList>
            <consortium name="EnsemblProtists"/>
        </authorList>
    </citation>
    <scope>IDENTIFICATION</scope>
</reference>
<feature type="domain" description="RWP-RK" evidence="6">
    <location>
        <begin position="10"/>
        <end position="96"/>
    </location>
</feature>
<evidence type="ECO:0000256" key="4">
    <source>
        <dbReference type="ARBA" id="ARBA00023242"/>
    </source>
</evidence>
<reference evidence="7 9" key="1">
    <citation type="journal article" date="2012" name="Nature">
        <title>Algal genomes reveal evolutionary mosaicism and the fate of nucleomorphs.</title>
        <authorList>
            <consortium name="DOE Joint Genome Institute"/>
            <person name="Curtis B.A."/>
            <person name="Tanifuji G."/>
            <person name="Burki F."/>
            <person name="Gruber A."/>
            <person name="Irimia M."/>
            <person name="Maruyama S."/>
            <person name="Arias M.C."/>
            <person name="Ball S.G."/>
            <person name="Gile G.H."/>
            <person name="Hirakawa Y."/>
            <person name="Hopkins J.F."/>
            <person name="Kuo A."/>
            <person name="Rensing S.A."/>
            <person name="Schmutz J."/>
            <person name="Symeonidi A."/>
            <person name="Elias M."/>
            <person name="Eveleigh R.J."/>
            <person name="Herman E.K."/>
            <person name="Klute M.J."/>
            <person name="Nakayama T."/>
            <person name="Obornik M."/>
            <person name="Reyes-Prieto A."/>
            <person name="Armbrust E.V."/>
            <person name="Aves S.J."/>
            <person name="Beiko R.G."/>
            <person name="Coutinho P."/>
            <person name="Dacks J.B."/>
            <person name="Durnford D.G."/>
            <person name="Fast N.M."/>
            <person name="Green B.R."/>
            <person name="Grisdale C.J."/>
            <person name="Hempel F."/>
            <person name="Henrissat B."/>
            <person name="Hoppner M.P."/>
            <person name="Ishida K."/>
            <person name="Kim E."/>
            <person name="Koreny L."/>
            <person name="Kroth P.G."/>
            <person name="Liu Y."/>
            <person name="Malik S.B."/>
            <person name="Maier U.G."/>
            <person name="McRose D."/>
            <person name="Mock T."/>
            <person name="Neilson J.A."/>
            <person name="Onodera N.T."/>
            <person name="Poole A.M."/>
            <person name="Pritham E.J."/>
            <person name="Richards T.A."/>
            <person name="Rocap G."/>
            <person name="Roy S.W."/>
            <person name="Sarai C."/>
            <person name="Schaack S."/>
            <person name="Shirato S."/>
            <person name="Slamovits C.H."/>
            <person name="Spencer D.F."/>
            <person name="Suzuki S."/>
            <person name="Worden A.Z."/>
            <person name="Zauner S."/>
            <person name="Barry K."/>
            <person name="Bell C."/>
            <person name="Bharti A.K."/>
            <person name="Crow J.A."/>
            <person name="Grimwood J."/>
            <person name="Kramer R."/>
            <person name="Lindquist E."/>
            <person name="Lucas S."/>
            <person name="Salamov A."/>
            <person name="McFadden G.I."/>
            <person name="Lane C.E."/>
            <person name="Keeling P.J."/>
            <person name="Gray M.W."/>
            <person name="Grigoriev I.V."/>
            <person name="Archibald J.M."/>
        </authorList>
    </citation>
    <scope>NUCLEOTIDE SEQUENCE</scope>
    <source>
        <strain evidence="7 9">CCMP2712</strain>
    </source>
</reference>
<feature type="compositionally biased region" description="Polar residues" evidence="5">
    <location>
        <begin position="82"/>
        <end position="92"/>
    </location>
</feature>
<evidence type="ECO:0000259" key="6">
    <source>
        <dbReference type="PROSITE" id="PS51519"/>
    </source>
</evidence>
<keyword evidence="9" id="KW-1185">Reference proteome</keyword>
<dbReference type="GO" id="GO:0003677">
    <property type="term" value="F:DNA binding"/>
    <property type="evidence" value="ECO:0007669"/>
    <property type="project" value="UniProtKB-KW"/>
</dbReference>
<dbReference type="HOGENOM" id="CLU_092984_0_2_1"/>
<dbReference type="AlphaFoldDB" id="L1JM49"/>
<evidence type="ECO:0000313" key="9">
    <source>
        <dbReference type="Proteomes" id="UP000011087"/>
    </source>
</evidence>
<dbReference type="OrthoDB" id="1747617at2759"/>
<feature type="region of interest" description="Disordered" evidence="5">
    <location>
        <begin position="75"/>
        <end position="97"/>
    </location>
</feature>
<dbReference type="EnsemblProtists" id="EKX49666">
    <property type="protein sequence ID" value="EKX49666"/>
    <property type="gene ID" value="GUITHDRAFT_104629"/>
</dbReference>
<dbReference type="Pfam" id="PF02042">
    <property type="entry name" value="RWP-RK"/>
    <property type="match status" value="1"/>
</dbReference>
<accession>L1JM49</accession>
<gene>
    <name evidence="7" type="ORF">GUITHDRAFT_104629</name>
</gene>
<evidence type="ECO:0000256" key="3">
    <source>
        <dbReference type="ARBA" id="ARBA00023163"/>
    </source>
</evidence>
<reference evidence="9" key="2">
    <citation type="submission" date="2012-11" db="EMBL/GenBank/DDBJ databases">
        <authorList>
            <person name="Kuo A."/>
            <person name="Curtis B.A."/>
            <person name="Tanifuji G."/>
            <person name="Burki F."/>
            <person name="Gruber A."/>
            <person name="Irimia M."/>
            <person name="Maruyama S."/>
            <person name="Arias M.C."/>
            <person name="Ball S.G."/>
            <person name="Gile G.H."/>
            <person name="Hirakawa Y."/>
            <person name="Hopkins J.F."/>
            <person name="Rensing S.A."/>
            <person name="Schmutz J."/>
            <person name="Symeonidi A."/>
            <person name="Elias M."/>
            <person name="Eveleigh R.J."/>
            <person name="Herman E.K."/>
            <person name="Klute M.J."/>
            <person name="Nakayama T."/>
            <person name="Obornik M."/>
            <person name="Reyes-Prieto A."/>
            <person name="Armbrust E.V."/>
            <person name="Aves S.J."/>
            <person name="Beiko R.G."/>
            <person name="Coutinho P."/>
            <person name="Dacks J.B."/>
            <person name="Durnford D.G."/>
            <person name="Fast N.M."/>
            <person name="Green B.R."/>
            <person name="Grisdale C."/>
            <person name="Hempe F."/>
            <person name="Henrissat B."/>
            <person name="Hoppner M.P."/>
            <person name="Ishida K.-I."/>
            <person name="Kim E."/>
            <person name="Koreny L."/>
            <person name="Kroth P.G."/>
            <person name="Liu Y."/>
            <person name="Malik S.-B."/>
            <person name="Maier U.G."/>
            <person name="McRose D."/>
            <person name="Mock T."/>
            <person name="Neilson J.A."/>
            <person name="Onodera N.T."/>
            <person name="Poole A.M."/>
            <person name="Pritham E.J."/>
            <person name="Richards T.A."/>
            <person name="Rocap G."/>
            <person name="Roy S.W."/>
            <person name="Sarai C."/>
            <person name="Schaack S."/>
            <person name="Shirato S."/>
            <person name="Slamovits C.H."/>
            <person name="Spencer D.F."/>
            <person name="Suzuki S."/>
            <person name="Worden A.Z."/>
            <person name="Zauner S."/>
            <person name="Barry K."/>
            <person name="Bell C."/>
            <person name="Bharti A.K."/>
            <person name="Crow J.A."/>
            <person name="Grimwood J."/>
            <person name="Kramer R."/>
            <person name="Lindquist E."/>
            <person name="Lucas S."/>
            <person name="Salamov A."/>
            <person name="McFadden G.I."/>
            <person name="Lane C.E."/>
            <person name="Keeling P.J."/>
            <person name="Gray M.W."/>
            <person name="Grigoriev I.V."/>
            <person name="Archibald J.M."/>
        </authorList>
    </citation>
    <scope>NUCLEOTIDE SEQUENCE</scope>
    <source>
        <strain evidence="9">CCMP2712</strain>
    </source>
</reference>
<evidence type="ECO:0000256" key="2">
    <source>
        <dbReference type="ARBA" id="ARBA00023125"/>
    </source>
</evidence>
<dbReference type="PROSITE" id="PS51519">
    <property type="entry name" value="RWP_RK"/>
    <property type="match status" value="1"/>
</dbReference>
<dbReference type="RefSeq" id="XP_005836646.1">
    <property type="nucleotide sequence ID" value="XM_005836589.1"/>
</dbReference>
<keyword evidence="1" id="KW-0805">Transcription regulation</keyword>
<keyword evidence="2" id="KW-0238">DNA-binding</keyword>
<dbReference type="InterPro" id="IPR003035">
    <property type="entry name" value="RWP-RK_dom"/>
</dbReference>
<evidence type="ECO:0000313" key="7">
    <source>
        <dbReference type="EMBL" id="EKX49666.1"/>
    </source>
</evidence>
<sequence>MDLREQTVVVTARPRQQNYVPSGLLIEIDLPSIQSLFHLRQEDAASRLGISLSSLKSACRRLGVHRWPYSRFTCSPKEKDNGQNASTPTSLPSDEGNANVAVHELKEESDPAMQLKRENDHEKSAFGSYDMMELDTWPECQTNNSTCGYNVAWICDLSNPEVLHWIEHYTSLEDMRI</sequence>
<evidence type="ECO:0000313" key="8">
    <source>
        <dbReference type="EnsemblProtists" id="EKX49666"/>
    </source>
</evidence>
<organism evidence="7">
    <name type="scientific">Guillardia theta (strain CCMP2712)</name>
    <name type="common">Cryptophyte</name>
    <dbReference type="NCBI Taxonomy" id="905079"/>
    <lineage>
        <taxon>Eukaryota</taxon>
        <taxon>Cryptophyceae</taxon>
        <taxon>Pyrenomonadales</taxon>
        <taxon>Geminigeraceae</taxon>
        <taxon>Guillardia</taxon>
    </lineage>
</organism>
<evidence type="ECO:0000256" key="1">
    <source>
        <dbReference type="ARBA" id="ARBA00023015"/>
    </source>
</evidence>
<proteinExistence type="predicted"/>
<dbReference type="EMBL" id="JH992981">
    <property type="protein sequence ID" value="EKX49666.1"/>
    <property type="molecule type" value="Genomic_DNA"/>
</dbReference>
<name>L1JM49_GUITC</name>
<protein>
    <recommendedName>
        <fullName evidence="6">RWP-RK domain-containing protein</fullName>
    </recommendedName>
</protein>
<dbReference type="GeneID" id="17306324"/>